<name>C8V7L0_EMENI</name>
<dbReference type="Proteomes" id="UP000000560">
    <property type="component" value="Chromosome II"/>
</dbReference>
<dbReference type="VEuPathDB" id="FungiDB:AN3697"/>
<dbReference type="InterPro" id="IPR047122">
    <property type="entry name" value="Trans-enoyl_RdTase-like"/>
</dbReference>
<reference evidence="3" key="1">
    <citation type="journal article" date="2005" name="Nature">
        <title>Sequencing of Aspergillus nidulans and comparative analysis with A. fumigatus and A. oryzae.</title>
        <authorList>
            <person name="Galagan J.E."/>
            <person name="Calvo S.E."/>
            <person name="Cuomo C."/>
            <person name="Ma L.J."/>
            <person name="Wortman J.R."/>
            <person name="Batzoglou S."/>
            <person name="Lee S.I."/>
            <person name="Basturkmen M."/>
            <person name="Spevak C.C."/>
            <person name="Clutterbuck J."/>
            <person name="Kapitonov V."/>
            <person name="Jurka J."/>
            <person name="Scazzocchio C."/>
            <person name="Farman M."/>
            <person name="Butler J."/>
            <person name="Purcell S."/>
            <person name="Harris S."/>
            <person name="Braus G.H."/>
            <person name="Draht O."/>
            <person name="Busch S."/>
            <person name="D'Enfert C."/>
            <person name="Bouchier C."/>
            <person name="Goldman G.H."/>
            <person name="Bell-Pedersen D."/>
            <person name="Griffiths-Jones S."/>
            <person name="Doonan J.H."/>
            <person name="Yu J."/>
            <person name="Vienken K."/>
            <person name="Pain A."/>
            <person name="Freitag M."/>
            <person name="Selker E.U."/>
            <person name="Archer D.B."/>
            <person name="Penalva M.A."/>
            <person name="Oakley B.R."/>
            <person name="Momany M."/>
            <person name="Tanaka T."/>
            <person name="Kumagai T."/>
            <person name="Asai K."/>
            <person name="Machida M."/>
            <person name="Nierman W.C."/>
            <person name="Denning D.W."/>
            <person name="Caddick M."/>
            <person name="Hynes M."/>
            <person name="Paoletti M."/>
            <person name="Fischer R."/>
            <person name="Miller B."/>
            <person name="Dyer P."/>
            <person name="Sachs M.S."/>
            <person name="Osmani S.A."/>
            <person name="Birren B.W."/>
        </authorList>
    </citation>
    <scope>NUCLEOTIDE SEQUENCE [LARGE SCALE GENOMIC DNA]</scope>
    <source>
        <strain evidence="3">FGSC A4 / ATCC 38163 / CBS 112.46 / NRRL 194 / M139</strain>
    </source>
</reference>
<protein>
    <submittedName>
        <fullName evidence="2">Uncharacterized protein</fullName>
    </submittedName>
</protein>
<keyword evidence="3" id="KW-1185">Reference proteome</keyword>
<proteinExistence type="predicted"/>
<gene>
    <name evidence="2" type="ORF">ANIA_03697</name>
</gene>
<dbReference type="AlphaFoldDB" id="C8V7L0"/>
<dbReference type="GeneID" id="2873118"/>
<dbReference type="KEGG" id="ani:ANIA_03697"/>
<dbReference type="HOGENOM" id="CLU_1023171_0_0_1"/>
<keyword evidence="1" id="KW-0560">Oxidoreductase</keyword>
<dbReference type="InParanoid" id="C8V7L0"/>
<evidence type="ECO:0000313" key="2">
    <source>
        <dbReference type="EMBL" id="CBF75587.1"/>
    </source>
</evidence>
<accession>C8V7L0</accession>
<dbReference type="GO" id="GO:0016651">
    <property type="term" value="F:oxidoreductase activity, acting on NAD(P)H"/>
    <property type="evidence" value="ECO:0007669"/>
    <property type="project" value="InterPro"/>
</dbReference>
<dbReference type="RefSeq" id="XP_661301.2">
    <property type="nucleotide sequence ID" value="XM_656209.2"/>
</dbReference>
<dbReference type="PANTHER" id="PTHR45348">
    <property type="entry name" value="HYPOTHETICAL OXIDOREDUCTASE (EUROFUNG)"/>
    <property type="match status" value="1"/>
</dbReference>
<sequence length="309" mass="34257">MTALLIVSNRPLDCGFIVEDSLVQNTNVFISLRIPAVMVRRLSNPAALNAPFFHPVTIFQRPPLVIWARVDGYFCKKGRFEGDGGCESKAGCSVTVAMAGIGYRLPTIEGSVTGYYAAHWIQLLIEPSYVSWPPRHVPNRRHLKCIQHNLLSPRNDGKRSVRLLLSHSWFRFCGSSNKGGAEADVLVDQFDMTRAIDTTRGETGGCLRYVLDMVGRTSSGLTGEPKNRHSRIHYYGILIKFLHICEPVAEQLMRSLERLLESEALIPPGLIVRKARLAGVDDAPKMLRDGSASNRRIVIDSDSSGALQT</sequence>
<dbReference type="EMBL" id="BN001302">
    <property type="protein sequence ID" value="CBF75587.1"/>
    <property type="molecule type" value="Genomic_DNA"/>
</dbReference>
<reference evidence="3" key="2">
    <citation type="journal article" date="2009" name="Fungal Genet. Biol.">
        <title>The 2008 update of the Aspergillus nidulans genome annotation: a community effort.</title>
        <authorList>
            <person name="Wortman J.R."/>
            <person name="Gilsenan J.M."/>
            <person name="Joardar V."/>
            <person name="Deegan J."/>
            <person name="Clutterbuck J."/>
            <person name="Andersen M.R."/>
            <person name="Archer D."/>
            <person name="Bencina M."/>
            <person name="Braus G."/>
            <person name="Coutinho P."/>
            <person name="von Dohren H."/>
            <person name="Doonan J."/>
            <person name="Driessen A.J."/>
            <person name="Durek P."/>
            <person name="Espeso E."/>
            <person name="Fekete E."/>
            <person name="Flipphi M."/>
            <person name="Estrada C.G."/>
            <person name="Geysens S."/>
            <person name="Goldman G."/>
            <person name="de Groot P.W."/>
            <person name="Hansen K."/>
            <person name="Harris S.D."/>
            <person name="Heinekamp T."/>
            <person name="Helmstaedt K."/>
            <person name="Henrissat B."/>
            <person name="Hofmann G."/>
            <person name="Homan T."/>
            <person name="Horio T."/>
            <person name="Horiuchi H."/>
            <person name="James S."/>
            <person name="Jones M."/>
            <person name="Karaffa L."/>
            <person name="Karanyi Z."/>
            <person name="Kato M."/>
            <person name="Keller N."/>
            <person name="Kelly D.E."/>
            <person name="Kiel J.A."/>
            <person name="Kim J.M."/>
            <person name="van der Klei I.J."/>
            <person name="Klis F.M."/>
            <person name="Kovalchuk A."/>
            <person name="Krasevec N."/>
            <person name="Kubicek C.P."/>
            <person name="Liu B."/>
            <person name="Maccabe A."/>
            <person name="Meyer V."/>
            <person name="Mirabito P."/>
            <person name="Miskei M."/>
            <person name="Mos M."/>
            <person name="Mullins J."/>
            <person name="Nelson D.R."/>
            <person name="Nielsen J."/>
            <person name="Oakley B.R."/>
            <person name="Osmani S.A."/>
            <person name="Pakula T."/>
            <person name="Paszewski A."/>
            <person name="Paulsen I."/>
            <person name="Pilsyk S."/>
            <person name="Pocsi I."/>
            <person name="Punt P.J."/>
            <person name="Ram A.F."/>
            <person name="Ren Q."/>
            <person name="Robellet X."/>
            <person name="Robson G."/>
            <person name="Seiboth B."/>
            <person name="van Solingen P."/>
            <person name="Specht T."/>
            <person name="Sun J."/>
            <person name="Taheri-Talesh N."/>
            <person name="Takeshita N."/>
            <person name="Ussery D."/>
            <person name="vanKuyk P.A."/>
            <person name="Visser H."/>
            <person name="van de Vondervoort P.J."/>
            <person name="de Vries R.P."/>
            <person name="Walton J."/>
            <person name="Xiang X."/>
            <person name="Xiong Y."/>
            <person name="Zeng A.P."/>
            <person name="Brandt B.W."/>
            <person name="Cornell M.J."/>
            <person name="van den Hondel C.A."/>
            <person name="Visser J."/>
            <person name="Oliver S.G."/>
            <person name="Turner G."/>
        </authorList>
    </citation>
    <scope>GENOME REANNOTATION</scope>
    <source>
        <strain evidence="3">FGSC A4 / ATCC 38163 / CBS 112.46 / NRRL 194 / M139</strain>
    </source>
</reference>
<organism evidence="2 3">
    <name type="scientific">Emericella nidulans (strain FGSC A4 / ATCC 38163 / CBS 112.46 / NRRL 194 / M139)</name>
    <name type="common">Aspergillus nidulans</name>
    <dbReference type="NCBI Taxonomy" id="227321"/>
    <lineage>
        <taxon>Eukaryota</taxon>
        <taxon>Fungi</taxon>
        <taxon>Dikarya</taxon>
        <taxon>Ascomycota</taxon>
        <taxon>Pezizomycotina</taxon>
        <taxon>Eurotiomycetes</taxon>
        <taxon>Eurotiomycetidae</taxon>
        <taxon>Eurotiales</taxon>
        <taxon>Aspergillaceae</taxon>
        <taxon>Aspergillus</taxon>
        <taxon>Aspergillus subgen. Nidulantes</taxon>
    </lineage>
</organism>
<evidence type="ECO:0000313" key="3">
    <source>
        <dbReference type="Proteomes" id="UP000000560"/>
    </source>
</evidence>
<evidence type="ECO:0000256" key="1">
    <source>
        <dbReference type="ARBA" id="ARBA00023002"/>
    </source>
</evidence>
<dbReference type="PANTHER" id="PTHR45348:SF2">
    <property type="entry name" value="ZINC-TYPE ALCOHOL DEHYDROGENASE-LIKE PROTEIN C2E1P3.01"/>
    <property type="match status" value="1"/>
</dbReference>